<dbReference type="STRING" id="1555241.A0A4V1IV10"/>
<name>A0A4V1IV10_9FUNG</name>
<dbReference type="PANTHER" id="PTHR24205:SF16">
    <property type="entry name" value="GH01042P-RELATED"/>
    <property type="match status" value="1"/>
</dbReference>
<evidence type="ECO:0000256" key="5">
    <source>
        <dbReference type="PROSITE-ProRule" id="PRU00125"/>
    </source>
</evidence>
<keyword evidence="4 5" id="KW-0440">LIM domain</keyword>
<dbReference type="CDD" id="cd08368">
    <property type="entry name" value="LIM"/>
    <property type="match status" value="1"/>
</dbReference>
<keyword evidence="1 5" id="KW-0479">Metal-binding</keyword>
<evidence type="ECO:0000256" key="1">
    <source>
        <dbReference type="ARBA" id="ARBA00022723"/>
    </source>
</evidence>
<feature type="domain" description="LIM zinc-binding" evidence="7">
    <location>
        <begin position="267"/>
        <end position="333"/>
    </location>
</feature>
<dbReference type="Gene3D" id="2.10.110.10">
    <property type="entry name" value="Cysteine Rich Protein"/>
    <property type="match status" value="3"/>
</dbReference>
<dbReference type="EMBL" id="ML014143">
    <property type="protein sequence ID" value="RKP02429.1"/>
    <property type="molecule type" value="Genomic_DNA"/>
</dbReference>
<sequence>MSAPGSVVPPPPPPMAAAVKAGHAPRPSPSPASVSAPAAAANQTSGAADGATLSSDDIDALFDSTLTQLTEDLAHVHEPSYQGMCTACALPIHDRVHMSYPASDSVAPRTLRRHTACFRCDTCRTPLAADQPFFPMTAATASTATASTATTATATEATEAAAAAITASTLSLAAAAAAKTSRIACAACYRATMLPRCAACQQPLELEMAADGTSAATTTAWTLGDAAYHPACLTCHDCRGRLEGAIHTTPDEPEVKRCLACVTARMPRCHGCTEPMAPDAASGTVTALHWQDRAYHPACFGCHHCATPLPDQRAHNWQGQPTCPTCVATLRGAAAAAAAATAAASAPAPVPPPSAS</sequence>
<evidence type="ECO:0000256" key="2">
    <source>
        <dbReference type="ARBA" id="ARBA00022737"/>
    </source>
</evidence>
<protein>
    <recommendedName>
        <fullName evidence="7">LIM zinc-binding domain-containing protein</fullName>
    </recommendedName>
</protein>
<dbReference type="Pfam" id="PF00412">
    <property type="entry name" value="LIM"/>
    <property type="match status" value="1"/>
</dbReference>
<evidence type="ECO:0000256" key="4">
    <source>
        <dbReference type="ARBA" id="ARBA00023038"/>
    </source>
</evidence>
<evidence type="ECO:0000313" key="9">
    <source>
        <dbReference type="Proteomes" id="UP000274922"/>
    </source>
</evidence>
<evidence type="ECO:0000256" key="6">
    <source>
        <dbReference type="SAM" id="MobiDB-lite"/>
    </source>
</evidence>
<keyword evidence="3 5" id="KW-0862">Zinc</keyword>
<evidence type="ECO:0000256" key="3">
    <source>
        <dbReference type="ARBA" id="ARBA00022833"/>
    </source>
</evidence>
<dbReference type="PROSITE" id="PS50023">
    <property type="entry name" value="LIM_DOMAIN_2"/>
    <property type="match status" value="1"/>
</dbReference>
<proteinExistence type="predicted"/>
<evidence type="ECO:0000313" key="8">
    <source>
        <dbReference type="EMBL" id="RKP02429.1"/>
    </source>
</evidence>
<reference evidence="9" key="1">
    <citation type="journal article" date="2018" name="Nat. Microbiol.">
        <title>Leveraging single-cell genomics to expand the fungal tree of life.</title>
        <authorList>
            <person name="Ahrendt S.R."/>
            <person name="Quandt C.A."/>
            <person name="Ciobanu D."/>
            <person name="Clum A."/>
            <person name="Salamov A."/>
            <person name="Andreopoulos B."/>
            <person name="Cheng J.F."/>
            <person name="Woyke T."/>
            <person name="Pelin A."/>
            <person name="Henrissat B."/>
            <person name="Reynolds N.K."/>
            <person name="Benny G.L."/>
            <person name="Smith M.E."/>
            <person name="James T.Y."/>
            <person name="Grigoriev I.V."/>
        </authorList>
    </citation>
    <scope>NUCLEOTIDE SEQUENCE [LARGE SCALE GENOMIC DNA]</scope>
    <source>
        <strain evidence="9">ATCC 52028</strain>
    </source>
</reference>
<feature type="compositionally biased region" description="Low complexity" evidence="6">
    <location>
        <begin position="16"/>
        <end position="51"/>
    </location>
</feature>
<gene>
    <name evidence="8" type="ORF">CXG81DRAFT_17878</name>
</gene>
<dbReference type="InterPro" id="IPR001781">
    <property type="entry name" value="Znf_LIM"/>
</dbReference>
<evidence type="ECO:0000259" key="7">
    <source>
        <dbReference type="PROSITE" id="PS50023"/>
    </source>
</evidence>
<dbReference type="GO" id="GO:0046872">
    <property type="term" value="F:metal ion binding"/>
    <property type="evidence" value="ECO:0007669"/>
    <property type="project" value="UniProtKB-KW"/>
</dbReference>
<keyword evidence="2" id="KW-0677">Repeat</keyword>
<feature type="region of interest" description="Disordered" evidence="6">
    <location>
        <begin position="1"/>
        <end position="51"/>
    </location>
</feature>
<accession>A0A4V1IV10</accession>
<dbReference type="SMART" id="SM00132">
    <property type="entry name" value="LIM"/>
    <property type="match status" value="2"/>
</dbReference>
<keyword evidence="9" id="KW-1185">Reference proteome</keyword>
<dbReference type="OrthoDB" id="1112565at2759"/>
<dbReference type="AlphaFoldDB" id="A0A4V1IV10"/>
<dbReference type="Proteomes" id="UP000274922">
    <property type="component" value="Unassembled WGS sequence"/>
</dbReference>
<organism evidence="8 9">
    <name type="scientific">Caulochytrium protostelioides</name>
    <dbReference type="NCBI Taxonomy" id="1555241"/>
    <lineage>
        <taxon>Eukaryota</taxon>
        <taxon>Fungi</taxon>
        <taxon>Fungi incertae sedis</taxon>
        <taxon>Chytridiomycota</taxon>
        <taxon>Chytridiomycota incertae sedis</taxon>
        <taxon>Chytridiomycetes</taxon>
        <taxon>Caulochytriales</taxon>
        <taxon>Caulochytriaceae</taxon>
        <taxon>Caulochytrium</taxon>
    </lineage>
</organism>
<dbReference type="PANTHER" id="PTHR24205">
    <property type="entry name" value="FOUR AND A HALF LIM DOMAINS PROTEIN"/>
    <property type="match status" value="1"/>
</dbReference>